<accession>A0AAV8VS12</accession>
<keyword evidence="2" id="KW-1185">Reference proteome</keyword>
<proteinExistence type="predicted"/>
<evidence type="ECO:0000313" key="1">
    <source>
        <dbReference type="EMBL" id="KAJ8916870.1"/>
    </source>
</evidence>
<sequence>MDPWSTCQTNVTISEIVLTKFEDNFIPGTTDNKLPDSEQYLAILEEKLKKLKNDPKVLAQLTAKKEYCMQQLLAGAVQVEEAIELEETIPNSSILRTIAPQKQALTQGEIVEFIKYDQLKDDDSDSEVNRDCRANRSP</sequence>
<protein>
    <submittedName>
        <fullName evidence="1">Uncharacterized protein</fullName>
    </submittedName>
</protein>
<dbReference type="InterPro" id="IPR028039">
    <property type="entry name" value="CCDC32"/>
</dbReference>
<organism evidence="1 2">
    <name type="scientific">Exocentrus adspersus</name>
    <dbReference type="NCBI Taxonomy" id="1586481"/>
    <lineage>
        <taxon>Eukaryota</taxon>
        <taxon>Metazoa</taxon>
        <taxon>Ecdysozoa</taxon>
        <taxon>Arthropoda</taxon>
        <taxon>Hexapoda</taxon>
        <taxon>Insecta</taxon>
        <taxon>Pterygota</taxon>
        <taxon>Neoptera</taxon>
        <taxon>Endopterygota</taxon>
        <taxon>Coleoptera</taxon>
        <taxon>Polyphaga</taxon>
        <taxon>Cucujiformia</taxon>
        <taxon>Chrysomeloidea</taxon>
        <taxon>Cerambycidae</taxon>
        <taxon>Lamiinae</taxon>
        <taxon>Acanthocinini</taxon>
        <taxon>Exocentrus</taxon>
    </lineage>
</organism>
<evidence type="ECO:0000313" key="2">
    <source>
        <dbReference type="Proteomes" id="UP001159042"/>
    </source>
</evidence>
<reference evidence="1 2" key="1">
    <citation type="journal article" date="2023" name="Insect Mol. Biol.">
        <title>Genome sequencing provides insights into the evolution of gene families encoding plant cell wall-degrading enzymes in longhorned beetles.</title>
        <authorList>
            <person name="Shin N.R."/>
            <person name="Okamura Y."/>
            <person name="Kirsch R."/>
            <person name="Pauchet Y."/>
        </authorList>
    </citation>
    <scope>NUCLEOTIDE SEQUENCE [LARGE SCALE GENOMIC DNA]</scope>
    <source>
        <strain evidence="1">EAD_L_NR</strain>
    </source>
</reference>
<name>A0AAV8VS12_9CUCU</name>
<dbReference type="Pfam" id="PF14989">
    <property type="entry name" value="CCDC32"/>
    <property type="match status" value="1"/>
</dbReference>
<dbReference type="PANTHER" id="PTHR31800:SF1">
    <property type="entry name" value="COILED-COIL DOMAIN-CONTAINING PROTEIN 32"/>
    <property type="match status" value="1"/>
</dbReference>
<dbReference type="GO" id="GO:0044782">
    <property type="term" value="P:cilium organization"/>
    <property type="evidence" value="ECO:0007669"/>
    <property type="project" value="TreeGrafter"/>
</dbReference>
<comment type="caution">
    <text evidence="1">The sequence shown here is derived from an EMBL/GenBank/DDBJ whole genome shotgun (WGS) entry which is preliminary data.</text>
</comment>
<dbReference type="PANTHER" id="PTHR31800">
    <property type="entry name" value="COILED-COIL DOMAIN-CONTAINING PROTEIN 32"/>
    <property type="match status" value="1"/>
</dbReference>
<dbReference type="AlphaFoldDB" id="A0AAV8VS12"/>
<dbReference type="EMBL" id="JANEYG010000039">
    <property type="protein sequence ID" value="KAJ8916870.1"/>
    <property type="molecule type" value="Genomic_DNA"/>
</dbReference>
<gene>
    <name evidence="1" type="ORF">NQ315_005877</name>
</gene>
<dbReference type="Proteomes" id="UP001159042">
    <property type="component" value="Unassembled WGS sequence"/>
</dbReference>